<dbReference type="PROSITE" id="PS51257">
    <property type="entry name" value="PROKAR_LIPOPROTEIN"/>
    <property type="match status" value="1"/>
</dbReference>
<gene>
    <name evidence="3" type="ORF">G4177_33315</name>
</gene>
<keyword evidence="2" id="KW-0472">Membrane</keyword>
<dbReference type="InterPro" id="IPR003423">
    <property type="entry name" value="OMP_efflux"/>
</dbReference>
<keyword evidence="2" id="KW-0564">Palmitate</keyword>
<reference evidence="3 4" key="1">
    <citation type="submission" date="2020-02" db="EMBL/GenBank/DDBJ databases">
        <authorList>
            <person name="Babadi Z.K."/>
            <person name="Risdian C."/>
            <person name="Ebrahimipour G.H."/>
            <person name="Wink J."/>
        </authorList>
    </citation>
    <scope>NUCLEOTIDE SEQUENCE [LARGE SCALE GENOMIC DNA]</scope>
    <source>
        <strain evidence="3 4">ZKHCc1 1396</strain>
    </source>
</reference>
<dbReference type="RefSeq" id="WP_193430196.1">
    <property type="nucleotide sequence ID" value="NZ_CBCSIP010000001.1"/>
</dbReference>
<evidence type="ECO:0000256" key="1">
    <source>
        <dbReference type="ARBA" id="ARBA00007613"/>
    </source>
</evidence>
<proteinExistence type="inferred from homology"/>
<dbReference type="Pfam" id="PF02321">
    <property type="entry name" value="OEP"/>
    <property type="match status" value="2"/>
</dbReference>
<accession>A0ABR9PYP6</accession>
<dbReference type="EMBL" id="JAAIYO010000015">
    <property type="protein sequence ID" value="MBE4753042.1"/>
    <property type="molecule type" value="Genomic_DNA"/>
</dbReference>
<dbReference type="Gene3D" id="2.20.200.10">
    <property type="entry name" value="Outer membrane efflux proteins (OEP)"/>
    <property type="match status" value="1"/>
</dbReference>
<keyword evidence="2" id="KW-0812">Transmembrane</keyword>
<evidence type="ECO:0000313" key="3">
    <source>
        <dbReference type="EMBL" id="MBE4753042.1"/>
    </source>
</evidence>
<organism evidence="3 4">
    <name type="scientific">Corallococcus soli</name>
    <dbReference type="NCBI Taxonomy" id="2710757"/>
    <lineage>
        <taxon>Bacteria</taxon>
        <taxon>Pseudomonadati</taxon>
        <taxon>Myxococcota</taxon>
        <taxon>Myxococcia</taxon>
        <taxon>Myxococcales</taxon>
        <taxon>Cystobacterineae</taxon>
        <taxon>Myxococcaceae</taxon>
        <taxon>Corallococcus</taxon>
    </lineage>
</organism>
<comment type="caution">
    <text evidence="3">The sequence shown here is derived from an EMBL/GenBank/DDBJ whole genome shotgun (WGS) entry which is preliminary data.</text>
</comment>
<protein>
    <submittedName>
        <fullName evidence="3">Efflux transporter outer membrane subunit</fullName>
    </submittedName>
</protein>
<sequence length="478" mass="50905">MFEHRRRVWLRTGVVLLMGAGVSGCPTHAPPRGREVVKKALVHTSLATAWTSPGAQEGGVRDGWLATFQDAQLQALVVEALGHNPDLRSAAARVEQALALLGVARSGLLPSVDVEGRGSFGIGQGLGSTLRGIALSAAWEVDLWGKLRYRRNAAQESAAAAEFEFEFARQSLAATLAKGWLMATEAHLLRGLAVERVKMGEELLQLTATRLQVGAASQQELALAQATLDSYRDTLKQTELARVQAVRAVELLAGRYPAGALEPRAALVELPGPVPAGIPASVLERRPDMIAAERRVAAAFNRMQEARAARLPSLSLTGSVGFVDSDVVVLKETLGNPAGGLAAGLLAPIFHGGALAAQVRVRTAEQEESLGAYAAAALRATNEVEDALTNAKVLEERQALLERVVAENARALELLTIDHRVGKVDLRTLLQQTLLAESARIALLRVRSEQLIQRINLHLALGGSFSVPAPAPEKPDAR</sequence>
<keyword evidence="4" id="KW-1185">Reference proteome</keyword>
<dbReference type="NCBIfam" id="TIGR01845">
    <property type="entry name" value="outer_NodT"/>
    <property type="match status" value="1"/>
</dbReference>
<dbReference type="SUPFAM" id="SSF56954">
    <property type="entry name" value="Outer membrane efflux proteins (OEP)"/>
    <property type="match status" value="1"/>
</dbReference>
<dbReference type="InterPro" id="IPR010131">
    <property type="entry name" value="MdtP/NodT-like"/>
</dbReference>
<name>A0ABR9PYP6_9BACT</name>
<comment type="similarity">
    <text evidence="1 2">Belongs to the outer membrane factor (OMF) (TC 1.B.17) family.</text>
</comment>
<dbReference type="PANTHER" id="PTHR30203">
    <property type="entry name" value="OUTER MEMBRANE CATION EFFLUX PROTEIN"/>
    <property type="match status" value="1"/>
</dbReference>
<evidence type="ECO:0000256" key="2">
    <source>
        <dbReference type="RuleBase" id="RU362097"/>
    </source>
</evidence>
<keyword evidence="2" id="KW-1134">Transmembrane beta strand</keyword>
<evidence type="ECO:0000313" key="4">
    <source>
        <dbReference type="Proteomes" id="UP001516472"/>
    </source>
</evidence>
<keyword evidence="2" id="KW-0449">Lipoprotein</keyword>
<dbReference type="Proteomes" id="UP001516472">
    <property type="component" value="Unassembled WGS sequence"/>
</dbReference>
<comment type="subcellular location">
    <subcellularLocation>
        <location evidence="2">Cell membrane</location>
        <topology evidence="2">Lipid-anchor</topology>
    </subcellularLocation>
</comment>
<dbReference type="PANTHER" id="PTHR30203:SF29">
    <property type="entry name" value="PROTEIN CYAE"/>
    <property type="match status" value="1"/>
</dbReference>
<dbReference type="Gene3D" id="1.20.1600.10">
    <property type="entry name" value="Outer membrane efflux proteins (OEP)"/>
    <property type="match status" value="1"/>
</dbReference>